<sequence>MKTKNPNNMPALFLYLLQVNAGLVLFYLAYKLVLRQTTFHAWNRLFLVAGILLSAALPLVDVSPLLAQNEKVYQTFSAITFEWASPAMAPTSTASAFDFWLIPVGIFWLGVVVMAIRLMVQGISLYSIHRRSRPTSYQGVAFREMEADLPPFSFGRTIYFNPTNHPEQAWRGILQHEFTHVQQAHTLDILLAELTTAFLWFNPVVWLWRTALKQNLEFLTDQQTLQAGIDRKQYQFSLLQTTTTFPLTLASAFSYPSLKQRIMMMNQHPSAKVQRMRFLATLPLLVIFLLGFQGIAKSHSQWKGLLQETTRDGQKDYEAFLKRNPNVKGLRWSDGTIFVELKSNQTEIYPNTPTGVAQLEKKYGTLPTPPSPPPPPAEPPAAPAAALAPPPPPPPMNVPLTKEFIKRNPTVKGISAASDGLHVILKSGEVETFDNTAAGRAAFEKKFGTLPPPPPPVMKSKKDLPPPPPPVRKN</sequence>
<accession>A0A0H4VRC9</accession>
<evidence type="ECO:0000256" key="2">
    <source>
        <dbReference type="SAM" id="Phobius"/>
    </source>
</evidence>
<evidence type="ECO:0000256" key="1">
    <source>
        <dbReference type="SAM" id="MobiDB-lite"/>
    </source>
</evidence>
<feature type="domain" description="Peptidase M56" evidence="3">
    <location>
        <begin position="173"/>
        <end position="265"/>
    </location>
</feature>
<dbReference type="Pfam" id="PF05569">
    <property type="entry name" value="Peptidase_M56"/>
    <property type="match status" value="1"/>
</dbReference>
<dbReference type="AlphaFoldDB" id="A0A0H4VRC9"/>
<dbReference type="EMBL" id="CP010777">
    <property type="protein sequence ID" value="AKQ46319.1"/>
    <property type="molecule type" value="Genomic_DNA"/>
</dbReference>
<reference evidence="4 5" key="1">
    <citation type="submission" date="2015-01" db="EMBL/GenBank/DDBJ databases">
        <title>Rufibacter sp./DG31D/ whole genome sequencing.</title>
        <authorList>
            <person name="Kim M.K."/>
            <person name="Srinivasan S."/>
            <person name="Lee J.-J."/>
        </authorList>
    </citation>
    <scope>NUCLEOTIDE SEQUENCE [LARGE SCALE GENOMIC DNA]</scope>
    <source>
        <strain evidence="4 5">DG31D</strain>
    </source>
</reference>
<protein>
    <recommendedName>
        <fullName evidence="3">Peptidase M56 domain-containing protein</fullName>
    </recommendedName>
</protein>
<evidence type="ECO:0000259" key="3">
    <source>
        <dbReference type="Pfam" id="PF05569"/>
    </source>
</evidence>
<dbReference type="KEGG" id="ruf:TH63_12925"/>
<keyword evidence="2" id="KW-0472">Membrane</keyword>
<dbReference type="Proteomes" id="UP000036458">
    <property type="component" value="Chromosome"/>
</dbReference>
<feature type="transmembrane region" description="Helical" evidence="2">
    <location>
        <begin position="12"/>
        <end position="30"/>
    </location>
</feature>
<feature type="transmembrane region" description="Helical" evidence="2">
    <location>
        <begin position="189"/>
        <end position="208"/>
    </location>
</feature>
<keyword evidence="2" id="KW-0812">Transmembrane</keyword>
<dbReference type="InterPro" id="IPR008756">
    <property type="entry name" value="Peptidase_M56"/>
</dbReference>
<feature type="region of interest" description="Disordered" evidence="1">
    <location>
        <begin position="444"/>
        <end position="474"/>
    </location>
</feature>
<dbReference type="PANTHER" id="PTHR34978">
    <property type="entry name" value="POSSIBLE SENSOR-TRANSDUCER PROTEIN BLAR"/>
    <property type="match status" value="1"/>
</dbReference>
<keyword evidence="5" id="KW-1185">Reference proteome</keyword>
<feature type="region of interest" description="Disordered" evidence="1">
    <location>
        <begin position="362"/>
        <end position="394"/>
    </location>
</feature>
<evidence type="ECO:0000313" key="5">
    <source>
        <dbReference type="Proteomes" id="UP000036458"/>
    </source>
</evidence>
<feature type="compositionally biased region" description="Pro residues" evidence="1">
    <location>
        <begin position="367"/>
        <end position="394"/>
    </location>
</feature>
<evidence type="ECO:0000313" key="4">
    <source>
        <dbReference type="EMBL" id="AKQ46319.1"/>
    </source>
</evidence>
<gene>
    <name evidence="4" type="ORF">TH63_12925</name>
</gene>
<feature type="transmembrane region" description="Helical" evidence="2">
    <location>
        <begin position="99"/>
        <end position="120"/>
    </location>
</feature>
<feature type="transmembrane region" description="Helical" evidence="2">
    <location>
        <begin position="42"/>
        <end position="60"/>
    </location>
</feature>
<dbReference type="CDD" id="cd07341">
    <property type="entry name" value="M56_BlaR1_MecR1_like"/>
    <property type="match status" value="1"/>
</dbReference>
<feature type="transmembrane region" description="Helical" evidence="2">
    <location>
        <begin position="238"/>
        <end position="258"/>
    </location>
</feature>
<keyword evidence="2" id="KW-1133">Transmembrane helix</keyword>
<organism evidence="4 5">
    <name type="scientific">Rufibacter radiotolerans</name>
    <dbReference type="NCBI Taxonomy" id="1379910"/>
    <lineage>
        <taxon>Bacteria</taxon>
        <taxon>Pseudomonadati</taxon>
        <taxon>Bacteroidota</taxon>
        <taxon>Cytophagia</taxon>
        <taxon>Cytophagales</taxon>
        <taxon>Hymenobacteraceae</taxon>
        <taxon>Rufibacter</taxon>
    </lineage>
</organism>
<dbReference type="PANTHER" id="PTHR34978:SF3">
    <property type="entry name" value="SLR0241 PROTEIN"/>
    <property type="match status" value="1"/>
</dbReference>
<dbReference type="PATRIC" id="fig|1379910.4.peg.2803"/>
<dbReference type="STRING" id="1379910.TH63_12925"/>
<proteinExistence type="predicted"/>
<feature type="compositionally biased region" description="Pro residues" evidence="1">
    <location>
        <begin position="465"/>
        <end position="474"/>
    </location>
</feature>
<feature type="transmembrane region" description="Helical" evidence="2">
    <location>
        <begin position="278"/>
        <end position="296"/>
    </location>
</feature>
<dbReference type="InterPro" id="IPR052173">
    <property type="entry name" value="Beta-lactam_resp_regulator"/>
</dbReference>
<name>A0A0H4VRC9_9BACT</name>